<evidence type="ECO:0000313" key="1">
    <source>
        <dbReference type="EMBL" id="SVD13818.1"/>
    </source>
</evidence>
<sequence length="172" mass="19477">MNGAKMNRRTAIKTAAVAGAGALVITKDFLIAQEAIKPFGAEFGNLELLTTGQWWKRPGNNGTPLKKGRKSTPPNLNVSRDKVVAFALYTHQDEVLKLSAQLFPLKPGEKREVRLEFKRDDKWVEVAKAEVHYPGWDAHFRIEKWDNTQNVPYRVLHGEKAKFEGLVRRDPS</sequence>
<dbReference type="AlphaFoldDB" id="A0A382SXB6"/>
<feature type="non-terminal residue" evidence="1">
    <location>
        <position position="172"/>
    </location>
</feature>
<accession>A0A382SXB6</accession>
<reference evidence="1" key="1">
    <citation type="submission" date="2018-05" db="EMBL/GenBank/DDBJ databases">
        <authorList>
            <person name="Lanie J.A."/>
            <person name="Ng W.-L."/>
            <person name="Kazmierczak K.M."/>
            <person name="Andrzejewski T.M."/>
            <person name="Davidsen T.M."/>
            <person name="Wayne K.J."/>
            <person name="Tettelin H."/>
            <person name="Glass J.I."/>
            <person name="Rusch D."/>
            <person name="Podicherti R."/>
            <person name="Tsui H.-C.T."/>
            <person name="Winkler M.E."/>
        </authorList>
    </citation>
    <scope>NUCLEOTIDE SEQUENCE</scope>
</reference>
<dbReference type="PROSITE" id="PS51318">
    <property type="entry name" value="TAT"/>
    <property type="match status" value="1"/>
</dbReference>
<dbReference type="EMBL" id="UINC01131855">
    <property type="protein sequence ID" value="SVD13818.1"/>
    <property type="molecule type" value="Genomic_DNA"/>
</dbReference>
<proteinExistence type="predicted"/>
<dbReference type="InterPro" id="IPR006311">
    <property type="entry name" value="TAT_signal"/>
</dbReference>
<name>A0A382SXB6_9ZZZZ</name>
<gene>
    <name evidence="1" type="ORF">METZ01_LOCUS366672</name>
</gene>
<protein>
    <submittedName>
        <fullName evidence="1">Uncharacterized protein</fullName>
    </submittedName>
</protein>
<organism evidence="1">
    <name type="scientific">marine metagenome</name>
    <dbReference type="NCBI Taxonomy" id="408172"/>
    <lineage>
        <taxon>unclassified sequences</taxon>
        <taxon>metagenomes</taxon>
        <taxon>ecological metagenomes</taxon>
    </lineage>
</organism>